<sequence length="503" mass="56316">MERNQLDGRGRWSRGLTVILAGSSWQVSLLGRSDMGYEPEGTGGHLLERPLPQAEMASGTRVWIEDHTSHNIPLNLNLTQIQALNLSSSMKAKRGEEPAEEKFEASRGRFMRFKERSRLRNIKMQGEAASADVDAAVSYPEGLAKIINEGGYTQHQIFNNNANSPLPVVYKWNNKAWMTAHLFTTWYSEYFNLTVETYCSGKGIFLSKYYCPRALIEMYKINKKLIPTLTDDFEGFKSSVDKIMVHVMEIARETELEVEPEDVTELLQSPDNILMDKGLLLMDEQRKWFLEMDSTRHEDAGKIVEMKTNNLEYYINLERKKERIDSKLERSSVCKKLSNSIECNGEIALKFKLQQSPLPSKHHPGQSAAIIIRQDPPPAKRLQLTEGSDDVACQDFFVSDLLSVLPTTPPASACSPSRTPPSCQINLLEHQLLHSLGHAAGPRVKSLPTHETQTQLAPPPLGEIQTRPAPPPSSPARQGAQPQVPWPGTGQGVQPQVPCQAPQ</sequence>
<dbReference type="AlphaFoldDB" id="A0AA40HVU8"/>
<dbReference type="EMBL" id="JAULJE010000010">
    <property type="protein sequence ID" value="KAK1338269.1"/>
    <property type="molecule type" value="Genomic_DNA"/>
</dbReference>
<feature type="non-terminal residue" evidence="3">
    <location>
        <position position="503"/>
    </location>
</feature>
<organism evidence="3 4">
    <name type="scientific">Cnephaeus nilssonii</name>
    <name type="common">Northern bat</name>
    <name type="synonym">Eptesicus nilssonii</name>
    <dbReference type="NCBI Taxonomy" id="3371016"/>
    <lineage>
        <taxon>Eukaryota</taxon>
        <taxon>Metazoa</taxon>
        <taxon>Chordata</taxon>
        <taxon>Craniata</taxon>
        <taxon>Vertebrata</taxon>
        <taxon>Euteleostomi</taxon>
        <taxon>Mammalia</taxon>
        <taxon>Eutheria</taxon>
        <taxon>Laurasiatheria</taxon>
        <taxon>Chiroptera</taxon>
        <taxon>Yangochiroptera</taxon>
        <taxon>Vespertilionidae</taxon>
        <taxon>Cnephaeus</taxon>
    </lineage>
</organism>
<dbReference type="Pfam" id="PF03184">
    <property type="entry name" value="DDE_1"/>
    <property type="match status" value="1"/>
</dbReference>
<dbReference type="Proteomes" id="UP001177744">
    <property type="component" value="Unassembled WGS sequence"/>
</dbReference>
<reference evidence="3" key="1">
    <citation type="submission" date="2023-06" db="EMBL/GenBank/DDBJ databases">
        <title>Reference genome for the Northern bat (Eptesicus nilssonii), a most northern bat species.</title>
        <authorList>
            <person name="Laine V.N."/>
            <person name="Pulliainen A.T."/>
            <person name="Lilley T.M."/>
        </authorList>
    </citation>
    <scope>NUCLEOTIDE SEQUENCE</scope>
    <source>
        <strain evidence="3">BLF_Eptnil</strain>
        <tissue evidence="3">Kidney</tissue>
    </source>
</reference>
<name>A0AA40HVU8_CNENI</name>
<keyword evidence="4" id="KW-1185">Reference proteome</keyword>
<accession>A0AA40HVU8</accession>
<feature type="domain" description="DDE-1" evidence="2">
    <location>
        <begin position="152"/>
        <end position="212"/>
    </location>
</feature>
<gene>
    <name evidence="3" type="ORF">QTO34_001384</name>
</gene>
<evidence type="ECO:0000313" key="4">
    <source>
        <dbReference type="Proteomes" id="UP001177744"/>
    </source>
</evidence>
<dbReference type="InterPro" id="IPR004875">
    <property type="entry name" value="DDE_SF_endonuclease_dom"/>
</dbReference>
<feature type="region of interest" description="Disordered" evidence="1">
    <location>
        <begin position="441"/>
        <end position="503"/>
    </location>
</feature>
<dbReference type="GO" id="GO:0003676">
    <property type="term" value="F:nucleic acid binding"/>
    <property type="evidence" value="ECO:0007669"/>
    <property type="project" value="InterPro"/>
</dbReference>
<comment type="caution">
    <text evidence="3">The sequence shown here is derived from an EMBL/GenBank/DDBJ whole genome shotgun (WGS) entry which is preliminary data.</text>
</comment>
<evidence type="ECO:0000256" key="1">
    <source>
        <dbReference type="SAM" id="MobiDB-lite"/>
    </source>
</evidence>
<protein>
    <recommendedName>
        <fullName evidence="2">DDE-1 domain-containing protein</fullName>
    </recommendedName>
</protein>
<dbReference type="Gene3D" id="1.10.10.60">
    <property type="entry name" value="Homeodomain-like"/>
    <property type="match status" value="1"/>
</dbReference>
<evidence type="ECO:0000313" key="3">
    <source>
        <dbReference type="EMBL" id="KAK1338269.1"/>
    </source>
</evidence>
<proteinExistence type="predicted"/>
<evidence type="ECO:0000259" key="2">
    <source>
        <dbReference type="Pfam" id="PF03184"/>
    </source>
</evidence>